<feature type="compositionally biased region" description="Low complexity" evidence="1">
    <location>
        <begin position="106"/>
        <end position="124"/>
    </location>
</feature>
<feature type="compositionally biased region" description="Polar residues" evidence="1">
    <location>
        <begin position="304"/>
        <end position="315"/>
    </location>
</feature>
<reference evidence="2" key="1">
    <citation type="submission" date="2023-10" db="EMBL/GenBank/DDBJ databases">
        <authorList>
            <person name="Hackl T."/>
        </authorList>
    </citation>
    <scope>NUCLEOTIDE SEQUENCE</scope>
</reference>
<accession>A0AAI8VB00</accession>
<dbReference type="AlphaFoldDB" id="A0AAI8VB00"/>
<evidence type="ECO:0000313" key="2">
    <source>
        <dbReference type="EMBL" id="CAJ2501619.1"/>
    </source>
</evidence>
<organism evidence="2 3">
    <name type="scientific">Anthostomella pinea</name>
    <dbReference type="NCBI Taxonomy" id="933095"/>
    <lineage>
        <taxon>Eukaryota</taxon>
        <taxon>Fungi</taxon>
        <taxon>Dikarya</taxon>
        <taxon>Ascomycota</taxon>
        <taxon>Pezizomycotina</taxon>
        <taxon>Sordariomycetes</taxon>
        <taxon>Xylariomycetidae</taxon>
        <taxon>Xylariales</taxon>
        <taxon>Xylariaceae</taxon>
        <taxon>Anthostomella</taxon>
    </lineage>
</organism>
<feature type="compositionally biased region" description="Polar residues" evidence="1">
    <location>
        <begin position="88"/>
        <end position="105"/>
    </location>
</feature>
<protein>
    <submittedName>
        <fullName evidence="2">Uu.00g044720.m01.CDS01</fullName>
    </submittedName>
</protein>
<feature type="compositionally biased region" description="Polar residues" evidence="1">
    <location>
        <begin position="25"/>
        <end position="41"/>
    </location>
</feature>
<evidence type="ECO:0000256" key="1">
    <source>
        <dbReference type="SAM" id="MobiDB-lite"/>
    </source>
</evidence>
<feature type="compositionally biased region" description="Basic and acidic residues" evidence="1">
    <location>
        <begin position="316"/>
        <end position="334"/>
    </location>
</feature>
<feature type="region of interest" description="Disordered" evidence="1">
    <location>
        <begin position="1"/>
        <end position="125"/>
    </location>
</feature>
<proteinExistence type="predicted"/>
<gene>
    <name evidence="2" type="ORF">KHLLAP_LOCUS2087</name>
</gene>
<feature type="region of interest" description="Disordered" evidence="1">
    <location>
        <begin position="218"/>
        <end position="241"/>
    </location>
</feature>
<dbReference type="EMBL" id="CAUWAG010000003">
    <property type="protein sequence ID" value="CAJ2501619.1"/>
    <property type="molecule type" value="Genomic_DNA"/>
</dbReference>
<dbReference type="Proteomes" id="UP001295740">
    <property type="component" value="Unassembled WGS sequence"/>
</dbReference>
<sequence length="659" mass="72764">MANGLEKLEKFFGGSRRRERERYRTTQQKVSVVPRQPSSPIFPSPSYLRPTSIHMVAREAQVDAPERDKGRAQSVPELQEALPKRYSVASSLTVVDSHQSPSTPCRSSPLLDDSPSSSGSAPRLSRFRFPEDSLFRNDELMRISGDTFAPDASLEESSRSHQVDPFKGARLLDWTPRHISLLFDPLEVDESFKNHPPNSQDDAAECTSLVPSPLFSRTPISTTEEHKPAPELTPLLAAPPPLPRDSSTRKLTLFPRQHSLSPFWKPHMDSPPMSDSEEDWPRVSIDRSMSLCARPPPRADMTLRPSTGHRSTLGTSREEPRGRIRETWGNRRGDPTISVPQPRNSAGILRSRLRKSASVASLSTLTSHIAKDRVLTEPTFVDFLALSDDDIAESRPETPVADSCIPPTPPPKDESKFGTRGVSRDLSAIPEAQPIAFNPCFGEITPPCTPTNSQLLALKYPAGSPRDTLGAMWAADLAKKYNFDVVYVLSLWPIGGGSYLDPSRRSRPDRPHSRVQDVAVHDAGSIPSHASNMTGRVLAAYGLSEVPSPFEITTEIHINALKCSNWIEYRNHGARTNDISRGWICPFRSDYVPVSNPGDCANIPLGGKNRGMVFAAYVRRACQSAIPIKTSPEQEVVLETLRVDAEAFVEILVDSAPTE</sequence>
<keyword evidence="3" id="KW-1185">Reference proteome</keyword>
<feature type="region of interest" description="Disordered" evidence="1">
    <location>
        <begin position="394"/>
        <end position="420"/>
    </location>
</feature>
<feature type="region of interest" description="Disordered" evidence="1">
    <location>
        <begin position="290"/>
        <end position="343"/>
    </location>
</feature>
<feature type="compositionally biased region" description="Basic and acidic residues" evidence="1">
    <location>
        <begin position="1"/>
        <end position="24"/>
    </location>
</feature>
<feature type="compositionally biased region" description="Basic and acidic residues" evidence="1">
    <location>
        <begin position="56"/>
        <end position="71"/>
    </location>
</feature>
<comment type="caution">
    <text evidence="2">The sequence shown here is derived from an EMBL/GenBank/DDBJ whole genome shotgun (WGS) entry which is preliminary data.</text>
</comment>
<evidence type="ECO:0000313" key="3">
    <source>
        <dbReference type="Proteomes" id="UP001295740"/>
    </source>
</evidence>
<name>A0AAI8VB00_9PEZI</name>